<protein>
    <submittedName>
        <fullName evidence="1">Uncharacterized protein</fullName>
    </submittedName>
</protein>
<dbReference type="AlphaFoldDB" id="A0A2K2UET2"/>
<evidence type="ECO:0000313" key="1">
    <source>
        <dbReference type="EMBL" id="PNV68845.1"/>
    </source>
</evidence>
<name>A0A2K2UET2_9ACTN</name>
<gene>
    <name evidence="1" type="ORF">C2L71_02440</name>
</gene>
<proteinExistence type="predicted"/>
<dbReference type="RefSeq" id="WP_103264170.1">
    <property type="nucleotide sequence ID" value="NZ_CABMLE010000001.1"/>
</dbReference>
<reference evidence="2" key="1">
    <citation type="submission" date="2018-01" db="EMBL/GenBank/DDBJ databases">
        <title>Rubneribacter badeniensis gen. nov., sp. nov., and Colonibacter rubneri, gen. nov., sp. nov., WGS of new members of the Eggerthellaceae.</title>
        <authorList>
            <person name="Danylec N."/>
            <person name="Stoll D.A."/>
            <person name="Doetsch A."/>
            <person name="Kulling S.E."/>
            <person name="Huch M."/>
        </authorList>
    </citation>
    <scope>NUCLEOTIDE SEQUENCE [LARGE SCALE GENOMIC DNA]</scope>
    <source>
        <strain evidence="2">ResAG-96</strain>
    </source>
</reference>
<evidence type="ECO:0000313" key="2">
    <source>
        <dbReference type="Proteomes" id="UP000236197"/>
    </source>
</evidence>
<dbReference type="Proteomes" id="UP000236197">
    <property type="component" value="Unassembled WGS sequence"/>
</dbReference>
<keyword evidence="2" id="KW-1185">Reference proteome</keyword>
<sequence>MNSAYTGEYEHLMTMIKQAAARIFELADTEEEVCTFEQSIYHEIMYQAAIAQSEQVKPPSGWDPLGR</sequence>
<dbReference type="OrthoDB" id="3174988at2"/>
<accession>A0A2K2UET2</accession>
<comment type="caution">
    <text evidence="1">The sequence shown here is derived from an EMBL/GenBank/DDBJ whole genome shotgun (WGS) entry which is preliminary data.</text>
</comment>
<organism evidence="1 2">
    <name type="scientific">Enteroscipio rubneri</name>
    <dbReference type="NCBI Taxonomy" id="2070686"/>
    <lineage>
        <taxon>Bacteria</taxon>
        <taxon>Bacillati</taxon>
        <taxon>Actinomycetota</taxon>
        <taxon>Coriobacteriia</taxon>
        <taxon>Eggerthellales</taxon>
        <taxon>Eggerthellaceae</taxon>
        <taxon>Enteroscipio</taxon>
    </lineage>
</organism>
<dbReference type="EMBL" id="PPEK01000001">
    <property type="protein sequence ID" value="PNV68845.1"/>
    <property type="molecule type" value="Genomic_DNA"/>
</dbReference>